<protein>
    <submittedName>
        <fullName evidence="1">Uncharacterized protein</fullName>
    </submittedName>
</protein>
<evidence type="ECO:0000313" key="2">
    <source>
        <dbReference type="Proteomes" id="UP001391051"/>
    </source>
</evidence>
<proteinExistence type="predicted"/>
<evidence type="ECO:0000313" key="1">
    <source>
        <dbReference type="EMBL" id="KAK7949262.1"/>
    </source>
</evidence>
<comment type="caution">
    <text evidence="1">The sequence shown here is derived from an EMBL/GenBank/DDBJ whole genome shotgun (WGS) entry which is preliminary data.</text>
</comment>
<dbReference type="RefSeq" id="XP_066698768.1">
    <property type="nucleotide sequence ID" value="XM_066846370.1"/>
</dbReference>
<keyword evidence="2" id="KW-1185">Reference proteome</keyword>
<name>A0ABR1Q9M9_9PEZI</name>
<accession>A0ABR1Q9M9</accession>
<sequence>MRKRESITKELLDVHTQFQNDWAAGLHRHCTAANATPAEKAACESEIQKTIAHAQNSAIAAGLKADHRLLYTGTTQDVFGRILGIIPAPPFGSRSSAHLECTPWRQISDRLWQVTNNIEGPMDEEHEKFLDRRGKLTGMDELYLDEYGTYNRRT</sequence>
<gene>
    <name evidence="1" type="ORF">PG986_010148</name>
</gene>
<reference evidence="1 2" key="1">
    <citation type="submission" date="2023-01" db="EMBL/GenBank/DDBJ databases">
        <title>Analysis of 21 Apiospora genomes using comparative genomics revels a genus with tremendous synthesis potential of carbohydrate active enzymes and secondary metabolites.</title>
        <authorList>
            <person name="Sorensen T."/>
        </authorList>
    </citation>
    <scope>NUCLEOTIDE SEQUENCE [LARGE SCALE GENOMIC DNA]</scope>
    <source>
        <strain evidence="1 2">CBS 24483</strain>
    </source>
</reference>
<dbReference type="EMBL" id="JAQQWE010000006">
    <property type="protein sequence ID" value="KAK7949262.1"/>
    <property type="molecule type" value="Genomic_DNA"/>
</dbReference>
<organism evidence="1 2">
    <name type="scientific">Apiospora aurea</name>
    <dbReference type="NCBI Taxonomy" id="335848"/>
    <lineage>
        <taxon>Eukaryota</taxon>
        <taxon>Fungi</taxon>
        <taxon>Dikarya</taxon>
        <taxon>Ascomycota</taxon>
        <taxon>Pezizomycotina</taxon>
        <taxon>Sordariomycetes</taxon>
        <taxon>Xylariomycetidae</taxon>
        <taxon>Amphisphaeriales</taxon>
        <taxon>Apiosporaceae</taxon>
        <taxon>Apiospora</taxon>
    </lineage>
</organism>
<dbReference type="Proteomes" id="UP001391051">
    <property type="component" value="Unassembled WGS sequence"/>
</dbReference>
<dbReference type="GeneID" id="92079432"/>